<evidence type="ECO:0000313" key="1">
    <source>
        <dbReference type="EMBL" id="MFD2912375.1"/>
    </source>
</evidence>
<dbReference type="Pfam" id="PF14106">
    <property type="entry name" value="DUF4279"/>
    <property type="match status" value="1"/>
</dbReference>
<keyword evidence="2" id="KW-1185">Reference proteome</keyword>
<evidence type="ECO:0000313" key="2">
    <source>
        <dbReference type="Proteomes" id="UP001597561"/>
    </source>
</evidence>
<accession>A0ABW5ZHC4</accession>
<protein>
    <submittedName>
        <fullName evidence="1">DUF4279 domain-containing protein</fullName>
    </submittedName>
</protein>
<reference evidence="2" key="1">
    <citation type="journal article" date="2019" name="Int. J. Syst. Evol. Microbiol.">
        <title>The Global Catalogue of Microorganisms (GCM) 10K type strain sequencing project: providing services to taxonomists for standard genome sequencing and annotation.</title>
        <authorList>
            <consortium name="The Broad Institute Genomics Platform"/>
            <consortium name="The Broad Institute Genome Sequencing Center for Infectious Disease"/>
            <person name="Wu L."/>
            <person name="Ma J."/>
        </authorList>
    </citation>
    <scope>NUCLEOTIDE SEQUENCE [LARGE SCALE GENOMIC DNA]</scope>
    <source>
        <strain evidence="2">KCTC 13528</strain>
    </source>
</reference>
<comment type="caution">
    <text evidence="1">The sequence shown here is derived from an EMBL/GenBank/DDBJ whole genome shotgun (WGS) entry which is preliminary data.</text>
</comment>
<dbReference type="EMBL" id="JBHUPG010000019">
    <property type="protein sequence ID" value="MFD2912375.1"/>
    <property type="molecule type" value="Genomic_DNA"/>
</dbReference>
<name>A0ABW5ZHC4_9BACL</name>
<dbReference type="InterPro" id="IPR025459">
    <property type="entry name" value="DUF4279"/>
</dbReference>
<organism evidence="1 2">
    <name type="scientific">Jeotgalibacillus terrae</name>
    <dbReference type="NCBI Taxonomy" id="587735"/>
    <lineage>
        <taxon>Bacteria</taxon>
        <taxon>Bacillati</taxon>
        <taxon>Bacillota</taxon>
        <taxon>Bacilli</taxon>
        <taxon>Bacillales</taxon>
        <taxon>Caryophanaceae</taxon>
        <taxon>Jeotgalibacillus</taxon>
    </lineage>
</organism>
<gene>
    <name evidence="1" type="ORF">ACFS5P_10855</name>
</gene>
<dbReference type="Proteomes" id="UP001597561">
    <property type="component" value="Unassembled WGS sequence"/>
</dbReference>
<sequence length="134" mass="15475">MDKTKTMIYFEITAPDLDTEAVTKQLNMTPSESYHKGDWVEDSFYHYRKRGSWSISSGYQEDLFMDESYKKVIDPLREKTALINQLRTAYDATCRIVVVSEMFNGQAPALFFPADVVQFAAAVHAEIDLDLYPW</sequence>
<dbReference type="RefSeq" id="WP_204728923.1">
    <property type="nucleotide sequence ID" value="NZ_JAFBDK010000005.1"/>
</dbReference>
<proteinExistence type="predicted"/>